<dbReference type="InterPro" id="IPR029043">
    <property type="entry name" value="GcvT/YgfZ_C"/>
</dbReference>
<proteinExistence type="predicted"/>
<dbReference type="PANTHER" id="PTHR43757:SF2">
    <property type="entry name" value="AMINOMETHYLTRANSFERASE, MITOCHONDRIAL"/>
    <property type="match status" value="1"/>
</dbReference>
<sequence>MSDPTTGNPSAPSPAPAAPAAPAAPEPRVLPNPLRPLHEAAEAEFQPYEALEIVSTFGEPQAEYAALHKACGLMDLAHRGVLELTGKDRLSFLNNLLTNETWSKSTKTGLSAGQGVYAFLLQTNGRIVTDLNVIERGDRTYLDLDARLVEPIRKTLDRYLFADQVKMTDRVGSLHELALLGPGAPAVLDAAVGSHVTELPPMGSTQVTLFGADVTVWRDDMTGGPGLHLLVPADRVEHVWAELVNRLGELVGHAKRPLRPVGWAAFNTVRIEAGRPLFGVDFGPTVLPAEVGEEAFARAVSVNKGCYLGQEIVARMHARKQSARTLVGLRLDSDALPIAGANVFDDAGNQVGGVTSSTISPVQSRAAVCFALVKKPFAVDGKVVRVPAEGSLRPAKVSTRLKFLG</sequence>
<evidence type="ECO:0000256" key="1">
    <source>
        <dbReference type="ARBA" id="ARBA00022946"/>
    </source>
</evidence>
<dbReference type="Gene3D" id="3.30.1360.120">
    <property type="entry name" value="Probable tRNA modification gtpase trme, domain 1"/>
    <property type="match status" value="1"/>
</dbReference>
<dbReference type="EMBL" id="CADCUQ010000324">
    <property type="protein sequence ID" value="CAA9395768.1"/>
    <property type="molecule type" value="Genomic_DNA"/>
</dbReference>
<dbReference type="AlphaFoldDB" id="A0A6J4NRL9"/>
<evidence type="ECO:0000256" key="2">
    <source>
        <dbReference type="SAM" id="MobiDB-lite"/>
    </source>
</evidence>
<dbReference type="PANTHER" id="PTHR43757">
    <property type="entry name" value="AMINOMETHYLTRANSFERASE"/>
    <property type="match status" value="1"/>
</dbReference>
<dbReference type="NCBIfam" id="TIGR03317">
    <property type="entry name" value="ygfZ_signature"/>
    <property type="match status" value="1"/>
</dbReference>
<keyword evidence="1" id="KW-0809">Transit peptide</keyword>
<feature type="region of interest" description="Disordered" evidence="2">
    <location>
        <begin position="1"/>
        <end position="33"/>
    </location>
</feature>
<dbReference type="SUPFAM" id="SSF103025">
    <property type="entry name" value="Folate-binding domain"/>
    <property type="match status" value="1"/>
</dbReference>
<dbReference type="InterPro" id="IPR027266">
    <property type="entry name" value="TrmE/GcvT-like"/>
</dbReference>
<evidence type="ECO:0000259" key="4">
    <source>
        <dbReference type="Pfam" id="PF08669"/>
    </source>
</evidence>
<feature type="domain" description="Aminomethyltransferase C-terminal" evidence="4">
    <location>
        <begin position="324"/>
        <end position="399"/>
    </location>
</feature>
<protein>
    <submittedName>
        <fullName evidence="5">tRNA-modifying protein YgfZ</fullName>
    </submittedName>
</protein>
<dbReference type="PIRSF" id="PIRSF006487">
    <property type="entry name" value="GcvT"/>
    <property type="match status" value="1"/>
</dbReference>
<dbReference type="Pfam" id="PF01571">
    <property type="entry name" value="GCV_T"/>
    <property type="match status" value="1"/>
</dbReference>
<evidence type="ECO:0000259" key="3">
    <source>
        <dbReference type="Pfam" id="PF01571"/>
    </source>
</evidence>
<evidence type="ECO:0000313" key="5">
    <source>
        <dbReference type="EMBL" id="CAA9395768.1"/>
    </source>
</evidence>
<organism evidence="5">
    <name type="scientific">uncultured Phycisphaerae bacterium</name>
    <dbReference type="NCBI Taxonomy" id="904963"/>
    <lineage>
        <taxon>Bacteria</taxon>
        <taxon>Pseudomonadati</taxon>
        <taxon>Planctomycetota</taxon>
        <taxon>Phycisphaerae</taxon>
        <taxon>environmental samples</taxon>
    </lineage>
</organism>
<dbReference type="SUPFAM" id="SSF101790">
    <property type="entry name" value="Aminomethyltransferase beta-barrel domain"/>
    <property type="match status" value="1"/>
</dbReference>
<dbReference type="Pfam" id="PF08669">
    <property type="entry name" value="GCV_T_C"/>
    <property type="match status" value="1"/>
</dbReference>
<dbReference type="InterPro" id="IPR017703">
    <property type="entry name" value="YgfZ/GCV_T_CS"/>
</dbReference>
<gene>
    <name evidence="5" type="ORF">AVDCRST_MAG64-1413</name>
</gene>
<reference evidence="5" key="1">
    <citation type="submission" date="2020-02" db="EMBL/GenBank/DDBJ databases">
        <authorList>
            <person name="Meier V. D."/>
        </authorList>
    </citation>
    <scope>NUCLEOTIDE SEQUENCE</scope>
    <source>
        <strain evidence="5">AVDCRST_MAG64</strain>
    </source>
</reference>
<feature type="domain" description="GCVT N-terminal" evidence="3">
    <location>
        <begin position="37"/>
        <end position="294"/>
    </location>
</feature>
<feature type="compositionally biased region" description="Pro residues" evidence="2">
    <location>
        <begin position="11"/>
        <end position="33"/>
    </location>
</feature>
<dbReference type="InterPro" id="IPR028896">
    <property type="entry name" value="GcvT/YgfZ/DmdA"/>
</dbReference>
<name>A0A6J4NRL9_9BACT</name>
<dbReference type="InterPro" id="IPR006222">
    <property type="entry name" value="GCVT_N"/>
</dbReference>
<accession>A0A6J4NRL9</accession>
<dbReference type="InterPro" id="IPR013977">
    <property type="entry name" value="GcvT_C"/>
</dbReference>